<evidence type="ECO:0000313" key="2">
    <source>
        <dbReference type="EMBL" id="KAJ5450024.1"/>
    </source>
</evidence>
<dbReference type="GeneID" id="81600098"/>
<accession>A0AAD6G236</accession>
<name>A0AAD6G236_9EURO</name>
<dbReference type="PANTHER" id="PTHR14097">
    <property type="entry name" value="OXIDOREDUCTASE HTATIP2"/>
    <property type="match status" value="1"/>
</dbReference>
<feature type="domain" description="NAD(P)-binding" evidence="1">
    <location>
        <begin position="7"/>
        <end position="211"/>
    </location>
</feature>
<dbReference type="Pfam" id="PF13460">
    <property type="entry name" value="NAD_binding_10"/>
    <property type="match status" value="1"/>
</dbReference>
<evidence type="ECO:0000313" key="3">
    <source>
        <dbReference type="Proteomes" id="UP001213681"/>
    </source>
</evidence>
<reference evidence="2" key="1">
    <citation type="submission" date="2022-12" db="EMBL/GenBank/DDBJ databases">
        <authorList>
            <person name="Petersen C."/>
        </authorList>
    </citation>
    <scope>NUCLEOTIDE SEQUENCE</scope>
    <source>
        <strain evidence="2">IBT 16125</strain>
    </source>
</reference>
<dbReference type="InterPro" id="IPR036291">
    <property type="entry name" value="NAD(P)-bd_dom_sf"/>
</dbReference>
<sequence length="239" mass="26188">MKIIVAGATGLVGSEIIRQCLDIDAVTEVIALARSPIQIDRSNKSLKIKCVMIEDYEYYPDHVKAVFAGADACIWTVAITPFRSGSFSFEEVKRVCQSCTLTGLQTIYEAQGGRAFRFMYLSAEGTPDDPTKKPMFMGDYQIMRRETELQLQEFSDSNANIEICIARPGVVTNSTTWGRAALASLLQLTNHFSRAIPNVGRSELAAAILSQILHGFSGEILSNVDLVGIGQEALRAKES</sequence>
<dbReference type="EMBL" id="JAPVEA010000006">
    <property type="protein sequence ID" value="KAJ5450024.1"/>
    <property type="molecule type" value="Genomic_DNA"/>
</dbReference>
<keyword evidence="3" id="KW-1185">Reference proteome</keyword>
<dbReference type="InterPro" id="IPR016040">
    <property type="entry name" value="NAD(P)-bd_dom"/>
</dbReference>
<reference evidence="2" key="2">
    <citation type="journal article" date="2023" name="IMA Fungus">
        <title>Comparative genomic study of the Penicillium genus elucidates a diverse pangenome and 15 lateral gene transfer events.</title>
        <authorList>
            <person name="Petersen C."/>
            <person name="Sorensen T."/>
            <person name="Nielsen M.R."/>
            <person name="Sondergaard T.E."/>
            <person name="Sorensen J.L."/>
            <person name="Fitzpatrick D.A."/>
            <person name="Frisvad J.C."/>
            <person name="Nielsen K.L."/>
        </authorList>
    </citation>
    <scope>NUCLEOTIDE SEQUENCE</scope>
    <source>
        <strain evidence="2">IBT 16125</strain>
    </source>
</reference>
<protein>
    <recommendedName>
        <fullName evidence="1">NAD(P)-binding domain-containing protein</fullName>
    </recommendedName>
</protein>
<dbReference type="PANTHER" id="PTHR14097:SF9">
    <property type="entry name" value="EPIMERASE, PUTATIVE (AFU_ORTHOLOGUE AFUA_8G07320)-RELATED"/>
    <property type="match status" value="1"/>
</dbReference>
<gene>
    <name evidence="2" type="ORF">N7458_006473</name>
</gene>
<dbReference type="AlphaFoldDB" id="A0AAD6G236"/>
<evidence type="ECO:0000259" key="1">
    <source>
        <dbReference type="Pfam" id="PF13460"/>
    </source>
</evidence>
<dbReference type="Proteomes" id="UP001213681">
    <property type="component" value="Unassembled WGS sequence"/>
</dbReference>
<organism evidence="2 3">
    <name type="scientific">Penicillium daleae</name>
    <dbReference type="NCBI Taxonomy" id="63821"/>
    <lineage>
        <taxon>Eukaryota</taxon>
        <taxon>Fungi</taxon>
        <taxon>Dikarya</taxon>
        <taxon>Ascomycota</taxon>
        <taxon>Pezizomycotina</taxon>
        <taxon>Eurotiomycetes</taxon>
        <taxon>Eurotiomycetidae</taxon>
        <taxon>Eurotiales</taxon>
        <taxon>Aspergillaceae</taxon>
        <taxon>Penicillium</taxon>
    </lineage>
</organism>
<dbReference type="SUPFAM" id="SSF51735">
    <property type="entry name" value="NAD(P)-binding Rossmann-fold domains"/>
    <property type="match status" value="1"/>
</dbReference>
<proteinExistence type="predicted"/>
<dbReference type="Gene3D" id="3.40.50.720">
    <property type="entry name" value="NAD(P)-binding Rossmann-like Domain"/>
    <property type="match status" value="1"/>
</dbReference>
<dbReference type="RefSeq" id="XP_056765559.1">
    <property type="nucleotide sequence ID" value="XM_056909855.1"/>
</dbReference>
<comment type="caution">
    <text evidence="2">The sequence shown here is derived from an EMBL/GenBank/DDBJ whole genome shotgun (WGS) entry which is preliminary data.</text>
</comment>